<feature type="domain" description="Metallo-beta-lactamase" evidence="2">
    <location>
        <begin position="37"/>
        <end position="210"/>
    </location>
</feature>
<feature type="chain" id="PRO_5006631426" evidence="1">
    <location>
        <begin position="23"/>
        <end position="240"/>
    </location>
</feature>
<dbReference type="Proteomes" id="UP000030700">
    <property type="component" value="Unassembled WGS sequence"/>
</dbReference>
<dbReference type="GO" id="GO:0016787">
    <property type="term" value="F:hydrolase activity"/>
    <property type="evidence" value="ECO:0007669"/>
    <property type="project" value="UniProtKB-KW"/>
</dbReference>
<keyword evidence="1" id="KW-0732">Signal</keyword>
<dbReference type="SMART" id="SM00849">
    <property type="entry name" value="Lactamase_B"/>
    <property type="match status" value="1"/>
</dbReference>
<dbReference type="InterPro" id="IPR036866">
    <property type="entry name" value="RibonucZ/Hydroxyglut_hydro"/>
</dbReference>
<dbReference type="InterPro" id="IPR050114">
    <property type="entry name" value="UPF0173_UPF0282_UlaG_hydrolase"/>
</dbReference>
<dbReference type="HOGENOM" id="CLU_070010_0_1_0"/>
<dbReference type="STRING" id="1499966.U14_01071"/>
<dbReference type="Gene3D" id="3.60.15.10">
    <property type="entry name" value="Ribonuclease Z/Hydroxyacylglutathione hydrolase-like"/>
    <property type="match status" value="1"/>
</dbReference>
<accession>A0A0S6VRL5</accession>
<keyword evidence="4" id="KW-1185">Reference proteome</keyword>
<proteinExistence type="predicted"/>
<dbReference type="SUPFAM" id="SSF56281">
    <property type="entry name" value="Metallo-hydrolase/oxidoreductase"/>
    <property type="match status" value="1"/>
</dbReference>
<evidence type="ECO:0000256" key="1">
    <source>
        <dbReference type="SAM" id="SignalP"/>
    </source>
</evidence>
<sequence>MKNAAFLMMIAGILMCASFALAASTPEQMAEKIHWFGQATVKIEMDGKSLYVDPLQLEKDDPADFIFITHAHEDHFSPNDIRKVMKDTTVFFAPKDVAETLQKQFEKATVIAVEPGMKREQDGFTVEVVPAYNVVKTKFHPKANNWVGYIFTTDGVRIYHSGDTERIPEMKEIACDIALLPLGQTYTMNSVQEAADAALDVKAKIAIPIHYGLYEGKTEDADAFAALLKDKMMVVIKTNE</sequence>
<reference evidence="3" key="1">
    <citation type="journal article" date="2015" name="PeerJ">
        <title>First genomic representation of candidate bacterial phylum KSB3 points to enhanced environmental sensing as a trigger of wastewater bulking.</title>
        <authorList>
            <person name="Sekiguchi Y."/>
            <person name="Ohashi A."/>
            <person name="Parks D.H."/>
            <person name="Yamauchi T."/>
            <person name="Tyson G.W."/>
            <person name="Hugenholtz P."/>
        </authorList>
    </citation>
    <scope>NUCLEOTIDE SEQUENCE [LARGE SCALE GENOMIC DNA]</scope>
</reference>
<keyword evidence="3" id="KW-0378">Hydrolase</keyword>
<organism evidence="3">
    <name type="scientific">Candidatus Moduliflexus flocculans</name>
    <dbReference type="NCBI Taxonomy" id="1499966"/>
    <lineage>
        <taxon>Bacteria</taxon>
        <taxon>Candidatus Moduliflexota</taxon>
        <taxon>Candidatus Moduliflexia</taxon>
        <taxon>Candidatus Moduliflexales</taxon>
        <taxon>Candidatus Moduliflexaceae</taxon>
    </lineage>
</organism>
<dbReference type="AlphaFoldDB" id="A0A0S6VRL5"/>
<dbReference type="Pfam" id="PF13483">
    <property type="entry name" value="Lactamase_B_3"/>
    <property type="match status" value="1"/>
</dbReference>
<evidence type="ECO:0000259" key="2">
    <source>
        <dbReference type="SMART" id="SM00849"/>
    </source>
</evidence>
<dbReference type="InterPro" id="IPR001279">
    <property type="entry name" value="Metallo-B-lactamas"/>
</dbReference>
<dbReference type="PANTHER" id="PTHR43546">
    <property type="entry name" value="UPF0173 METAL-DEPENDENT HYDROLASE MJ1163-RELATED"/>
    <property type="match status" value="1"/>
</dbReference>
<dbReference type="PANTHER" id="PTHR43546:SF8">
    <property type="entry name" value="METALLO-BETA-LACTAMASE DOMAIN-CONTAINING PROTEIN"/>
    <property type="match status" value="1"/>
</dbReference>
<evidence type="ECO:0000313" key="3">
    <source>
        <dbReference type="EMBL" id="GAK49847.1"/>
    </source>
</evidence>
<protein>
    <submittedName>
        <fullName evidence="3">Metal dependent hydrolase</fullName>
    </submittedName>
</protein>
<dbReference type="EMBL" id="DF820455">
    <property type="protein sequence ID" value="GAK49847.1"/>
    <property type="molecule type" value="Genomic_DNA"/>
</dbReference>
<evidence type="ECO:0000313" key="4">
    <source>
        <dbReference type="Proteomes" id="UP000030700"/>
    </source>
</evidence>
<feature type="signal peptide" evidence="1">
    <location>
        <begin position="1"/>
        <end position="22"/>
    </location>
</feature>
<gene>
    <name evidence="3" type="ORF">U14_01071</name>
</gene>
<name>A0A0S6VRL5_9BACT</name>